<evidence type="ECO:0000259" key="10">
    <source>
        <dbReference type="PROSITE" id="PS50109"/>
    </source>
</evidence>
<dbReference type="Pfam" id="PF02518">
    <property type="entry name" value="HATPase_c"/>
    <property type="match status" value="1"/>
</dbReference>
<dbReference type="EMBL" id="ANMO01000119">
    <property type="protein sequence ID" value="EMB16609.1"/>
    <property type="molecule type" value="Genomic_DNA"/>
</dbReference>
<protein>
    <recommendedName>
        <fullName evidence="2">histidine kinase</fullName>
        <ecNumber evidence="2">2.7.13.3</ecNumber>
    </recommendedName>
</protein>
<keyword evidence="5 13" id="KW-0418">Kinase</keyword>
<dbReference type="SMART" id="SM00091">
    <property type="entry name" value="PAS"/>
    <property type="match status" value="1"/>
</dbReference>
<evidence type="ECO:0000256" key="8">
    <source>
        <dbReference type="SAM" id="Coils"/>
    </source>
</evidence>
<keyword evidence="4" id="KW-0547">Nucleotide-binding</keyword>
<dbReference type="NCBIfam" id="TIGR00229">
    <property type="entry name" value="sensory_box"/>
    <property type="match status" value="1"/>
</dbReference>
<dbReference type="PANTHER" id="PTHR43065:SF46">
    <property type="entry name" value="C4-DICARBOXYLATE TRANSPORT SENSOR PROTEIN DCTB"/>
    <property type="match status" value="1"/>
</dbReference>
<gene>
    <name evidence="13" type="ORF">RE6C_02645</name>
</gene>
<dbReference type="PROSITE" id="PS50113">
    <property type="entry name" value="PAC"/>
    <property type="match status" value="1"/>
</dbReference>
<reference evidence="13" key="2">
    <citation type="journal article" date="2013" name="Mar. Genomics">
        <title>Expression of sulfatases in Rhodopirellula baltica and the diversity of sulfatases in the genus Rhodopirellula.</title>
        <authorList>
            <person name="Wegner C.E."/>
            <person name="Richter-Heitmann T."/>
            <person name="Klindworth A."/>
            <person name="Klockow C."/>
            <person name="Richter M."/>
            <person name="Achstetter T."/>
            <person name="Glockner F.O."/>
            <person name="Harder J."/>
        </authorList>
    </citation>
    <scope>NUCLEOTIDE SEQUENCE [LARGE SCALE GENOMIC DNA]</scope>
    <source>
        <strain evidence="13">6C</strain>
    </source>
</reference>
<dbReference type="Pfam" id="PF13426">
    <property type="entry name" value="PAS_9"/>
    <property type="match status" value="1"/>
</dbReference>
<dbReference type="PRINTS" id="PR00344">
    <property type="entry name" value="BCTRLSENSOR"/>
</dbReference>
<feature type="domain" description="Histidine kinase" evidence="10">
    <location>
        <begin position="459"/>
        <end position="638"/>
    </location>
</feature>
<dbReference type="CDD" id="cd00130">
    <property type="entry name" value="PAS"/>
    <property type="match status" value="1"/>
</dbReference>
<dbReference type="GO" id="GO:0004673">
    <property type="term" value="F:protein histidine kinase activity"/>
    <property type="evidence" value="ECO:0007669"/>
    <property type="project" value="UniProtKB-EC"/>
</dbReference>
<evidence type="ECO:0000256" key="6">
    <source>
        <dbReference type="ARBA" id="ARBA00022840"/>
    </source>
</evidence>
<dbReference type="Gene3D" id="3.30.450.20">
    <property type="entry name" value="PAS domain"/>
    <property type="match status" value="1"/>
</dbReference>
<sequence length="651" mass="73366">MQNPAGVTATNDLFQKRYEHECLWVHRFMTWIMIGQWALGLAFAAFLSPLTWIGQRNEVHFHVWAALLIGLSLSGFAILWMRKFPREAFTRHVIAVIQMLWSALLIHLSGGRIETHFHVFASLAILSIYRDWRILISATVVVALDHFVRGVFYPLSVFGILTESPYRWIEHAAWVLFEVSFLAPGCYRLRKEVWELCVRQTEIEFSKRSVDQQVAERTKELSEAYDLLAQKTAETEKLSLVARYTDNAVIITHADATIEWVNEGFTRITGYEADEVVGKRCADFLHGPQTDPKVCKIMRDAIANQTGINVQTVNYRKNSEPYWVDIEVRPIQDADGIVRRFIAIEADATERVRQEQEKVRLNQELLDASRQAGMAEIATGVLHNVGNILNSVNVSVSVIRNQYSKSAMANLEKVSTLIAEHEDTFPEFVSSDQRGMKIPAYVQRVTQALSGERQTIDCELTDLVKNIEHMKEIVAAQQSMASSSEMIQELDLRSLIEDALAANKASLMNHDITISLDLEEADKMIVTDKHRFLQIVINLIKNAKDSLVEHEISDPQIMIRAIRNNDSNTISVIDNGIGISGENLQRIFQHGYTTKTNGHGFGLHSSANTAGEMGGQLTAFSDGPGCGARFDLKLPIVQKEELSVNKFELAV</sequence>
<dbReference type="Gene3D" id="3.30.565.10">
    <property type="entry name" value="Histidine kinase-like ATPase, C-terminal domain"/>
    <property type="match status" value="1"/>
</dbReference>
<dbReference type="InterPro" id="IPR000014">
    <property type="entry name" value="PAS"/>
</dbReference>
<proteinExistence type="predicted"/>
<feature type="transmembrane region" description="Helical" evidence="9">
    <location>
        <begin position="59"/>
        <end position="81"/>
    </location>
</feature>
<evidence type="ECO:0000313" key="14">
    <source>
        <dbReference type="Proteomes" id="UP000011529"/>
    </source>
</evidence>
<dbReference type="PANTHER" id="PTHR43065">
    <property type="entry name" value="SENSOR HISTIDINE KINASE"/>
    <property type="match status" value="1"/>
</dbReference>
<keyword evidence="9" id="KW-1133">Transmembrane helix</keyword>
<dbReference type="PROSITE" id="PS50109">
    <property type="entry name" value="HIS_KIN"/>
    <property type="match status" value="1"/>
</dbReference>
<evidence type="ECO:0000256" key="4">
    <source>
        <dbReference type="ARBA" id="ARBA00022741"/>
    </source>
</evidence>
<evidence type="ECO:0000259" key="11">
    <source>
        <dbReference type="PROSITE" id="PS50112"/>
    </source>
</evidence>
<dbReference type="Proteomes" id="UP000011529">
    <property type="component" value="Unassembled WGS sequence"/>
</dbReference>
<dbReference type="PROSITE" id="PS50112">
    <property type="entry name" value="PAS"/>
    <property type="match status" value="1"/>
</dbReference>
<dbReference type="SMART" id="SM00086">
    <property type="entry name" value="PAC"/>
    <property type="match status" value="1"/>
</dbReference>
<dbReference type="InterPro" id="IPR003594">
    <property type="entry name" value="HATPase_dom"/>
</dbReference>
<name>M2B329_9BACT</name>
<dbReference type="AlphaFoldDB" id="M2B329"/>
<dbReference type="SUPFAM" id="SSF55874">
    <property type="entry name" value="ATPase domain of HSP90 chaperone/DNA topoisomerase II/histidine kinase"/>
    <property type="match status" value="1"/>
</dbReference>
<comment type="catalytic activity">
    <reaction evidence="1">
        <text>ATP + protein L-histidine = ADP + protein N-phospho-L-histidine.</text>
        <dbReference type="EC" id="2.7.13.3"/>
    </reaction>
</comment>
<dbReference type="SMART" id="SM00387">
    <property type="entry name" value="HATPase_c"/>
    <property type="match status" value="1"/>
</dbReference>
<evidence type="ECO:0000259" key="12">
    <source>
        <dbReference type="PROSITE" id="PS50113"/>
    </source>
</evidence>
<keyword evidence="14" id="KW-1185">Reference proteome</keyword>
<dbReference type="EC" id="2.7.13.3" evidence="2"/>
<evidence type="ECO:0000313" key="13">
    <source>
        <dbReference type="EMBL" id="EMB16609.1"/>
    </source>
</evidence>
<keyword evidence="9" id="KW-0472">Membrane</keyword>
<reference evidence="13" key="1">
    <citation type="submission" date="2012-11" db="EMBL/GenBank/DDBJ databases">
        <title>Permanent draft genomes of Rhodopirellula europaea strain SH398 and 6C.</title>
        <authorList>
            <person name="Richter M."/>
            <person name="Richter-Heitmann T."/>
            <person name="Frank C."/>
            <person name="Harder J."/>
            <person name="Glockner F.O."/>
        </authorList>
    </citation>
    <scope>NUCLEOTIDE SEQUENCE</scope>
    <source>
        <strain evidence="13">6C</strain>
    </source>
</reference>
<evidence type="ECO:0000256" key="1">
    <source>
        <dbReference type="ARBA" id="ARBA00000085"/>
    </source>
</evidence>
<keyword evidence="6" id="KW-0067">ATP-binding</keyword>
<dbReference type="InterPro" id="IPR004358">
    <property type="entry name" value="Sig_transdc_His_kin-like_C"/>
</dbReference>
<organism evidence="13 14">
    <name type="scientific">Rhodopirellula europaea 6C</name>
    <dbReference type="NCBI Taxonomy" id="1263867"/>
    <lineage>
        <taxon>Bacteria</taxon>
        <taxon>Pseudomonadati</taxon>
        <taxon>Planctomycetota</taxon>
        <taxon>Planctomycetia</taxon>
        <taxon>Pirellulales</taxon>
        <taxon>Pirellulaceae</taxon>
        <taxon>Rhodopirellula</taxon>
    </lineage>
</organism>
<dbReference type="InterPro" id="IPR001610">
    <property type="entry name" value="PAC"/>
</dbReference>
<dbReference type="InterPro" id="IPR005467">
    <property type="entry name" value="His_kinase_dom"/>
</dbReference>
<feature type="domain" description="PAS" evidence="11">
    <location>
        <begin position="234"/>
        <end position="305"/>
    </location>
</feature>
<evidence type="ECO:0000256" key="9">
    <source>
        <dbReference type="SAM" id="Phobius"/>
    </source>
</evidence>
<dbReference type="InterPro" id="IPR036890">
    <property type="entry name" value="HATPase_C_sf"/>
</dbReference>
<dbReference type="RefSeq" id="WP_008657036.1">
    <property type="nucleotide sequence ID" value="NZ_ANMO01000119.1"/>
</dbReference>
<dbReference type="InterPro" id="IPR000700">
    <property type="entry name" value="PAS-assoc_C"/>
</dbReference>
<feature type="transmembrane region" description="Helical" evidence="9">
    <location>
        <begin position="28"/>
        <end position="47"/>
    </location>
</feature>
<accession>M2B329</accession>
<evidence type="ECO:0000256" key="2">
    <source>
        <dbReference type="ARBA" id="ARBA00012438"/>
    </source>
</evidence>
<comment type="caution">
    <text evidence="13">The sequence shown here is derived from an EMBL/GenBank/DDBJ whole genome shotgun (WGS) entry which is preliminary data.</text>
</comment>
<dbReference type="SUPFAM" id="SSF55785">
    <property type="entry name" value="PYP-like sensor domain (PAS domain)"/>
    <property type="match status" value="1"/>
</dbReference>
<keyword evidence="9" id="KW-0812">Transmembrane</keyword>
<evidence type="ECO:0000256" key="3">
    <source>
        <dbReference type="ARBA" id="ARBA00022679"/>
    </source>
</evidence>
<keyword evidence="7" id="KW-0902">Two-component regulatory system</keyword>
<feature type="coiled-coil region" evidence="8">
    <location>
        <begin position="344"/>
        <end position="371"/>
    </location>
</feature>
<dbReference type="PATRIC" id="fig|1263867.3.peg.2826"/>
<feature type="domain" description="PAC" evidence="12">
    <location>
        <begin position="306"/>
        <end position="360"/>
    </location>
</feature>
<dbReference type="GO" id="GO:0005524">
    <property type="term" value="F:ATP binding"/>
    <property type="evidence" value="ECO:0007669"/>
    <property type="project" value="UniProtKB-KW"/>
</dbReference>
<dbReference type="InterPro" id="IPR035965">
    <property type="entry name" value="PAS-like_dom_sf"/>
</dbReference>
<keyword evidence="8" id="KW-0175">Coiled coil</keyword>
<keyword evidence="3" id="KW-0808">Transferase</keyword>
<evidence type="ECO:0000256" key="5">
    <source>
        <dbReference type="ARBA" id="ARBA00022777"/>
    </source>
</evidence>
<evidence type="ECO:0000256" key="7">
    <source>
        <dbReference type="ARBA" id="ARBA00023012"/>
    </source>
</evidence>
<dbReference type="GO" id="GO:0000160">
    <property type="term" value="P:phosphorelay signal transduction system"/>
    <property type="evidence" value="ECO:0007669"/>
    <property type="project" value="UniProtKB-KW"/>
</dbReference>
<feature type="transmembrane region" description="Helical" evidence="9">
    <location>
        <begin position="93"/>
        <end position="111"/>
    </location>
</feature>